<gene>
    <name evidence="2" type="ORF">NW209_13895</name>
</gene>
<evidence type="ECO:0008006" key="4">
    <source>
        <dbReference type="Google" id="ProtNLM"/>
    </source>
</evidence>
<sequence>MMKKQYMLFMPAAFCLTLLACTDENLTGNGMTNPDEQPTGETGKVVVDYTLDADAPASRADGSATDSPETSSSSPIRSLTYLLYEKTGTDEVDNAVYTLVKRREIRDITEETQWPMTRENMTWNQREDLKDTLDRASVYKVVFVANADASLHKGEQVLFNASLDVKTPEGEEPQEPLLNFTDAYLRMPQEAFTDDNLFYVTTADFKSSKDADYVNQSLNLERVVARTELSCIANVPGSKAVEARLETYFYPRIKGSDVSSVDETIMAQICNNYKTSVTLLLADEQKLCGEYADYIIPAPEGEESVTCKSKLKDLLESFQNRPQEFEPAVQVEVLKQLTENLMSTENDNSSFSKQYAWENASEVRITFSSCTDKVGLDGTYRKAEETDPITWTVPVENGRINLTTFGTDDTGDASVKQEITSLAFYSQSTEGTGERLFTVTCQNAHPLVLDLAANWRICLELDPAVQILPKVRWYSANTVDVTATVDLEKILKLSTEFEAMQPPQGGDTAQGGDAGTNYYEEFKKHINTVISNVGLGDINNFKITVKIPNTSNPETYTCVPGWREVVNTASGNE</sequence>
<proteinExistence type="predicted"/>
<evidence type="ECO:0000313" key="3">
    <source>
        <dbReference type="Proteomes" id="UP001204579"/>
    </source>
</evidence>
<keyword evidence="1" id="KW-0732">Signal</keyword>
<keyword evidence="3" id="KW-1185">Reference proteome</keyword>
<dbReference type="EMBL" id="JANRHJ010000019">
    <property type="protein sequence ID" value="MCR8875091.1"/>
    <property type="molecule type" value="Genomic_DNA"/>
</dbReference>
<dbReference type="PROSITE" id="PS51257">
    <property type="entry name" value="PROKAR_LIPOPROTEIN"/>
    <property type="match status" value="1"/>
</dbReference>
<evidence type="ECO:0000256" key="1">
    <source>
        <dbReference type="SAM" id="SignalP"/>
    </source>
</evidence>
<dbReference type="AlphaFoldDB" id="A0AAW5N2F9"/>
<protein>
    <recommendedName>
        <fullName evidence="4">Major fimbrial subunit protein N-terminal domain-containing protein</fullName>
    </recommendedName>
</protein>
<comment type="caution">
    <text evidence="2">The sequence shown here is derived from an EMBL/GenBank/DDBJ whole genome shotgun (WGS) entry which is preliminary data.</text>
</comment>
<reference evidence="2 3" key="1">
    <citation type="submission" date="2022-08" db="EMBL/GenBank/DDBJ databases">
        <authorList>
            <person name="Zeman M."/>
            <person name="Kubasova T."/>
        </authorList>
    </citation>
    <scope>NUCLEOTIDE SEQUENCE [LARGE SCALE GENOMIC DNA]</scope>
    <source>
        <strain evidence="2 3">ET62</strain>
    </source>
</reference>
<dbReference type="RefSeq" id="WP_258336211.1">
    <property type="nucleotide sequence ID" value="NZ_JANRHJ010000019.1"/>
</dbReference>
<accession>A0AAW5N2F9</accession>
<feature type="chain" id="PRO_5043913372" description="Major fimbrial subunit protein N-terminal domain-containing protein" evidence="1">
    <location>
        <begin position="21"/>
        <end position="573"/>
    </location>
</feature>
<dbReference type="Proteomes" id="UP001204579">
    <property type="component" value="Unassembled WGS sequence"/>
</dbReference>
<evidence type="ECO:0000313" key="2">
    <source>
        <dbReference type="EMBL" id="MCR8875091.1"/>
    </source>
</evidence>
<feature type="signal peptide" evidence="1">
    <location>
        <begin position="1"/>
        <end position="20"/>
    </location>
</feature>
<name>A0AAW5N2F9_9BACT</name>
<organism evidence="2 3">
    <name type="scientific">Phocaeicola barnesiae</name>
    <dbReference type="NCBI Taxonomy" id="376804"/>
    <lineage>
        <taxon>Bacteria</taxon>
        <taxon>Pseudomonadati</taxon>
        <taxon>Bacteroidota</taxon>
        <taxon>Bacteroidia</taxon>
        <taxon>Bacteroidales</taxon>
        <taxon>Bacteroidaceae</taxon>
        <taxon>Phocaeicola</taxon>
    </lineage>
</organism>